<reference evidence="2" key="1">
    <citation type="journal article" date="2022" name="Mol. Ecol. Resour.">
        <title>The genomes of chicory, endive, great burdock and yacon provide insights into Asteraceae palaeo-polyploidization history and plant inulin production.</title>
        <authorList>
            <person name="Fan W."/>
            <person name="Wang S."/>
            <person name="Wang H."/>
            <person name="Wang A."/>
            <person name="Jiang F."/>
            <person name="Liu H."/>
            <person name="Zhao H."/>
            <person name="Xu D."/>
            <person name="Zhang Y."/>
        </authorList>
    </citation>
    <scope>NUCLEOTIDE SEQUENCE [LARGE SCALE GENOMIC DNA]</scope>
    <source>
        <strain evidence="2">cv. Punajuju</strain>
    </source>
</reference>
<gene>
    <name evidence="1" type="ORF">L2E82_12983</name>
</gene>
<name>A0ACB9GHB4_CICIN</name>
<accession>A0ACB9GHB4</accession>
<evidence type="ECO:0000313" key="2">
    <source>
        <dbReference type="Proteomes" id="UP001055811"/>
    </source>
</evidence>
<comment type="caution">
    <text evidence="1">The sequence shown here is derived from an EMBL/GenBank/DDBJ whole genome shotgun (WGS) entry which is preliminary data.</text>
</comment>
<organism evidence="1 2">
    <name type="scientific">Cichorium intybus</name>
    <name type="common">Chicory</name>
    <dbReference type="NCBI Taxonomy" id="13427"/>
    <lineage>
        <taxon>Eukaryota</taxon>
        <taxon>Viridiplantae</taxon>
        <taxon>Streptophyta</taxon>
        <taxon>Embryophyta</taxon>
        <taxon>Tracheophyta</taxon>
        <taxon>Spermatophyta</taxon>
        <taxon>Magnoliopsida</taxon>
        <taxon>eudicotyledons</taxon>
        <taxon>Gunneridae</taxon>
        <taxon>Pentapetalae</taxon>
        <taxon>asterids</taxon>
        <taxon>campanulids</taxon>
        <taxon>Asterales</taxon>
        <taxon>Asteraceae</taxon>
        <taxon>Cichorioideae</taxon>
        <taxon>Cichorieae</taxon>
        <taxon>Cichoriinae</taxon>
        <taxon>Cichorium</taxon>
    </lineage>
</organism>
<evidence type="ECO:0000313" key="1">
    <source>
        <dbReference type="EMBL" id="KAI3782924.1"/>
    </source>
</evidence>
<dbReference type="EMBL" id="CM042010">
    <property type="protein sequence ID" value="KAI3782924.1"/>
    <property type="molecule type" value="Genomic_DNA"/>
</dbReference>
<sequence>MEFEKSQNQYQQSENTEEHNTKQRYSKDQSRKRTKESWGLDEYALLPPAYREHSHGKRQSVGLSFFSMKLVGFLVEAEAVLSPLKQ</sequence>
<proteinExistence type="predicted"/>
<protein>
    <submittedName>
        <fullName evidence="1">Uncharacterized protein</fullName>
    </submittedName>
</protein>
<dbReference type="Proteomes" id="UP001055811">
    <property type="component" value="Linkage Group LG02"/>
</dbReference>
<keyword evidence="2" id="KW-1185">Reference proteome</keyword>
<reference evidence="1 2" key="2">
    <citation type="journal article" date="2022" name="Mol. Ecol. Resour.">
        <title>The genomes of chicory, endive, great burdock and yacon provide insights into Asteraceae paleo-polyploidization history and plant inulin production.</title>
        <authorList>
            <person name="Fan W."/>
            <person name="Wang S."/>
            <person name="Wang H."/>
            <person name="Wang A."/>
            <person name="Jiang F."/>
            <person name="Liu H."/>
            <person name="Zhao H."/>
            <person name="Xu D."/>
            <person name="Zhang Y."/>
        </authorList>
    </citation>
    <scope>NUCLEOTIDE SEQUENCE [LARGE SCALE GENOMIC DNA]</scope>
    <source>
        <strain evidence="2">cv. Punajuju</strain>
        <tissue evidence="1">Leaves</tissue>
    </source>
</reference>